<dbReference type="AlphaFoldDB" id="A0A2P5VYL3"/>
<organism evidence="1 2">
    <name type="scientific">Gossypium barbadense</name>
    <name type="common">Sea Island cotton</name>
    <name type="synonym">Hibiscus barbadensis</name>
    <dbReference type="NCBI Taxonomy" id="3634"/>
    <lineage>
        <taxon>Eukaryota</taxon>
        <taxon>Viridiplantae</taxon>
        <taxon>Streptophyta</taxon>
        <taxon>Embryophyta</taxon>
        <taxon>Tracheophyta</taxon>
        <taxon>Spermatophyta</taxon>
        <taxon>Magnoliopsida</taxon>
        <taxon>eudicotyledons</taxon>
        <taxon>Gunneridae</taxon>
        <taxon>Pentapetalae</taxon>
        <taxon>rosids</taxon>
        <taxon>malvids</taxon>
        <taxon>Malvales</taxon>
        <taxon>Malvaceae</taxon>
        <taxon>Malvoideae</taxon>
        <taxon>Gossypium</taxon>
    </lineage>
</organism>
<gene>
    <name evidence="1" type="ORF">GOBAR_AA36781</name>
</gene>
<evidence type="ECO:0000313" key="1">
    <source>
        <dbReference type="EMBL" id="PPR83932.1"/>
    </source>
</evidence>
<evidence type="ECO:0000313" key="2">
    <source>
        <dbReference type="Proteomes" id="UP000239757"/>
    </source>
</evidence>
<dbReference type="EMBL" id="KZ670097">
    <property type="protein sequence ID" value="PPR83932.1"/>
    <property type="molecule type" value="Genomic_DNA"/>
</dbReference>
<accession>A0A2P5VYL3</accession>
<protein>
    <submittedName>
        <fullName evidence="1">Uncharacterized protein</fullName>
    </submittedName>
</protein>
<reference evidence="1 2" key="1">
    <citation type="submission" date="2015-01" db="EMBL/GenBank/DDBJ databases">
        <title>Genome of allotetraploid Gossypium barbadense reveals genomic plasticity and fiber elongation in cotton evolution.</title>
        <authorList>
            <person name="Chen X."/>
            <person name="Liu X."/>
            <person name="Zhao B."/>
            <person name="Zheng H."/>
            <person name="Hu Y."/>
            <person name="Lu G."/>
            <person name="Yang C."/>
            <person name="Chen J."/>
            <person name="Shan C."/>
            <person name="Zhang L."/>
            <person name="Zhou Y."/>
            <person name="Wang L."/>
            <person name="Guo W."/>
            <person name="Bai Y."/>
            <person name="Ruan J."/>
            <person name="Shangguan X."/>
            <person name="Mao Y."/>
            <person name="Jiang J."/>
            <person name="Zhu Y."/>
            <person name="Lei J."/>
            <person name="Kang H."/>
            <person name="Chen S."/>
            <person name="He X."/>
            <person name="Wang R."/>
            <person name="Wang Y."/>
            <person name="Chen J."/>
            <person name="Wang L."/>
            <person name="Yu S."/>
            <person name="Wang B."/>
            <person name="Wei J."/>
            <person name="Song S."/>
            <person name="Lu X."/>
            <person name="Gao Z."/>
            <person name="Gu W."/>
            <person name="Deng X."/>
            <person name="Ma D."/>
            <person name="Wang S."/>
            <person name="Liang W."/>
            <person name="Fang L."/>
            <person name="Cai C."/>
            <person name="Zhu X."/>
            <person name="Zhou B."/>
            <person name="Zhang Y."/>
            <person name="Chen Z."/>
            <person name="Xu S."/>
            <person name="Zhu R."/>
            <person name="Wang S."/>
            <person name="Zhang T."/>
            <person name="Zhao G."/>
        </authorList>
    </citation>
    <scope>NUCLEOTIDE SEQUENCE [LARGE SCALE GENOMIC DNA]</scope>
    <source>
        <strain evidence="2">cv. Xinhai21</strain>
        <tissue evidence="1">Leaf</tissue>
    </source>
</reference>
<name>A0A2P5VYL3_GOSBA</name>
<dbReference type="Proteomes" id="UP000239757">
    <property type="component" value="Unassembled WGS sequence"/>
</dbReference>
<proteinExistence type="predicted"/>
<sequence length="166" mass="18793">MQVPSHENCPKLCIKDPSHTCIFPKATIHRPSSSRITPPINEQSYCPINVNLYPSRWGSTPMYQQSIEAIITSCLSWASSTKHASLWCNTGFTRSTLMVQWCAPQPGWVKVDVDGACNPCRKRLVVNRWVIRDEELQCIVAFASVVRHIWELCGNASVACFERRIT</sequence>